<evidence type="ECO:0000259" key="3">
    <source>
        <dbReference type="Pfam" id="PF00586"/>
    </source>
</evidence>
<evidence type="ECO:0000256" key="1">
    <source>
        <dbReference type="ARBA" id="ARBA00022741"/>
    </source>
</evidence>
<dbReference type="Gene3D" id="3.30.1330.10">
    <property type="entry name" value="PurM-like, N-terminal domain"/>
    <property type="match status" value="1"/>
</dbReference>
<keyword evidence="1" id="KW-0547">Nucleotide-binding</keyword>
<keyword evidence="2" id="KW-0067">ATP-binding</keyword>
<dbReference type="Proteomes" id="UP001057375">
    <property type="component" value="Unassembled WGS sequence"/>
</dbReference>
<organism evidence="4 5">
    <name type="scientific">Aduncisulcus paluster</name>
    <dbReference type="NCBI Taxonomy" id="2918883"/>
    <lineage>
        <taxon>Eukaryota</taxon>
        <taxon>Metamonada</taxon>
        <taxon>Carpediemonas-like organisms</taxon>
        <taxon>Aduncisulcus</taxon>
    </lineage>
</organism>
<name>A0ABQ5JY11_9EUKA</name>
<evidence type="ECO:0000313" key="5">
    <source>
        <dbReference type="Proteomes" id="UP001057375"/>
    </source>
</evidence>
<proteinExistence type="predicted"/>
<feature type="domain" description="PurM-like N-terminal" evidence="3">
    <location>
        <begin position="15"/>
        <end position="109"/>
    </location>
</feature>
<dbReference type="SUPFAM" id="SSF56042">
    <property type="entry name" value="PurM C-terminal domain-like"/>
    <property type="match status" value="1"/>
</dbReference>
<sequence>VDAHLRDLSSLVRPVLVSTVDFFTPVVDDPVDFGRIAASNALSDVYAMNAKPIFALAVCAFPSARLPESVLTAIMNGATEKCAEAGIAIAGGHTIDDPEVKFGLCVVGICRKDEYLCNNTPKPGNILLLTKKIGTGIISTALKNGYIDDESVVKEMAATMGKLNREAAECVSEVKRRLGSSSVTALTDVITKLNK</sequence>
<accession>A0ABQ5JY11</accession>
<keyword evidence="5" id="KW-1185">Reference proteome</keyword>
<dbReference type="Pfam" id="PF00586">
    <property type="entry name" value="AIRS"/>
    <property type="match status" value="1"/>
</dbReference>
<evidence type="ECO:0000256" key="2">
    <source>
        <dbReference type="ARBA" id="ARBA00022840"/>
    </source>
</evidence>
<dbReference type="SUPFAM" id="SSF55326">
    <property type="entry name" value="PurM N-terminal domain-like"/>
    <property type="match status" value="1"/>
</dbReference>
<dbReference type="PANTHER" id="PTHR10256:SF0">
    <property type="entry name" value="INACTIVE SELENIDE, WATER DIKINASE-LIKE PROTEIN-RELATED"/>
    <property type="match status" value="1"/>
</dbReference>
<dbReference type="InterPro" id="IPR036676">
    <property type="entry name" value="PurM-like_C_sf"/>
</dbReference>
<dbReference type="Gene3D" id="3.90.650.10">
    <property type="entry name" value="PurM-like C-terminal domain"/>
    <property type="match status" value="1"/>
</dbReference>
<reference evidence="4" key="1">
    <citation type="submission" date="2022-03" db="EMBL/GenBank/DDBJ databases">
        <title>Draft genome sequence of Aduncisulcus paluster, a free-living microaerophilic Fornicata.</title>
        <authorList>
            <person name="Yuyama I."/>
            <person name="Kume K."/>
            <person name="Tamura T."/>
            <person name="Inagaki Y."/>
            <person name="Hashimoto T."/>
        </authorList>
    </citation>
    <scope>NUCLEOTIDE SEQUENCE</scope>
    <source>
        <strain evidence="4">NY0171</strain>
    </source>
</reference>
<gene>
    <name evidence="4" type="ORF">ADUPG1_011396</name>
</gene>
<protein>
    <submittedName>
        <fullName evidence="4">Selenophosphate synthetase like protein</fullName>
    </submittedName>
</protein>
<dbReference type="InterPro" id="IPR004536">
    <property type="entry name" value="SPS/SelD"/>
</dbReference>
<evidence type="ECO:0000313" key="4">
    <source>
        <dbReference type="EMBL" id="GKT18878.1"/>
    </source>
</evidence>
<comment type="caution">
    <text evidence="4">The sequence shown here is derived from an EMBL/GenBank/DDBJ whole genome shotgun (WGS) entry which is preliminary data.</text>
</comment>
<dbReference type="InterPro" id="IPR016188">
    <property type="entry name" value="PurM-like_N"/>
</dbReference>
<dbReference type="PANTHER" id="PTHR10256">
    <property type="entry name" value="SELENIDE, WATER DIKINASE"/>
    <property type="match status" value="1"/>
</dbReference>
<feature type="non-terminal residue" evidence="4">
    <location>
        <position position="1"/>
    </location>
</feature>
<dbReference type="NCBIfam" id="TIGR00476">
    <property type="entry name" value="selD"/>
    <property type="match status" value="1"/>
</dbReference>
<dbReference type="EMBL" id="BQXS01011993">
    <property type="protein sequence ID" value="GKT18878.1"/>
    <property type="molecule type" value="Genomic_DNA"/>
</dbReference>
<dbReference type="InterPro" id="IPR036921">
    <property type="entry name" value="PurM-like_N_sf"/>
</dbReference>